<keyword evidence="3" id="KW-1185">Reference proteome</keyword>
<comment type="caution">
    <text evidence="2">The sequence shown here is derived from an EMBL/GenBank/DDBJ whole genome shotgun (WGS) entry which is preliminary data.</text>
</comment>
<gene>
    <name evidence="2" type="ORF">TWF696_005610</name>
</gene>
<evidence type="ECO:0000256" key="1">
    <source>
        <dbReference type="SAM" id="MobiDB-lite"/>
    </source>
</evidence>
<feature type="compositionally biased region" description="Polar residues" evidence="1">
    <location>
        <begin position="174"/>
        <end position="185"/>
    </location>
</feature>
<reference evidence="2 3" key="1">
    <citation type="submission" date="2019-10" db="EMBL/GenBank/DDBJ databases">
        <authorList>
            <person name="Palmer J.M."/>
        </authorList>
    </citation>
    <scope>NUCLEOTIDE SEQUENCE [LARGE SCALE GENOMIC DNA]</scope>
    <source>
        <strain evidence="2 3">TWF696</strain>
    </source>
</reference>
<organism evidence="2 3">
    <name type="scientific">Orbilia brochopaga</name>
    <dbReference type="NCBI Taxonomy" id="3140254"/>
    <lineage>
        <taxon>Eukaryota</taxon>
        <taxon>Fungi</taxon>
        <taxon>Dikarya</taxon>
        <taxon>Ascomycota</taxon>
        <taxon>Pezizomycotina</taxon>
        <taxon>Orbiliomycetes</taxon>
        <taxon>Orbiliales</taxon>
        <taxon>Orbiliaceae</taxon>
        <taxon>Orbilia</taxon>
    </lineage>
</organism>
<feature type="region of interest" description="Disordered" evidence="1">
    <location>
        <begin position="250"/>
        <end position="300"/>
    </location>
</feature>
<feature type="compositionally biased region" description="Basic and acidic residues" evidence="1">
    <location>
        <begin position="282"/>
        <end position="294"/>
    </location>
</feature>
<feature type="region of interest" description="Disordered" evidence="1">
    <location>
        <begin position="213"/>
        <end position="235"/>
    </location>
</feature>
<dbReference type="EMBL" id="JAVHNQ010000003">
    <property type="protein sequence ID" value="KAK6353648.1"/>
    <property type="molecule type" value="Genomic_DNA"/>
</dbReference>
<evidence type="ECO:0000313" key="3">
    <source>
        <dbReference type="Proteomes" id="UP001375240"/>
    </source>
</evidence>
<evidence type="ECO:0000313" key="2">
    <source>
        <dbReference type="EMBL" id="KAK6353648.1"/>
    </source>
</evidence>
<name>A0AAV9V2Y2_9PEZI</name>
<sequence>MHFLNAGKAGFSFSNPIQPELSASTQDASARVICADTYHSTINFHRIDLSKPRPTEAALSRHSRHDLPVITCPAEIRPQTVGVRRSFVSGYYCNEEEDYSTRQISIACTTEHIPLGNHRRGNVVHSPSLTGRNGKTVAAQLTQPVSVVEWTGTHNVPRTDYFPTGVRVERHYGDTTTTGQPNTYGDNPYTEDWSHPDDTDVPRYSYAYADPNYHDQTAEDNDETNEAITDNSDAETVIKIEEDDDDSLFDAAPVVMREATDADLSYLPSPPDSEPSKNSPPIKKEPSPEIKVESDDMDVD</sequence>
<proteinExistence type="predicted"/>
<feature type="region of interest" description="Disordered" evidence="1">
    <location>
        <begin position="172"/>
        <end position="200"/>
    </location>
</feature>
<dbReference type="Proteomes" id="UP001375240">
    <property type="component" value="Unassembled WGS sequence"/>
</dbReference>
<protein>
    <submittedName>
        <fullName evidence="2">Uncharacterized protein</fullName>
    </submittedName>
</protein>
<accession>A0AAV9V2Y2</accession>
<dbReference type="AlphaFoldDB" id="A0AAV9V2Y2"/>